<comment type="similarity">
    <text evidence="3">Belongs to the neuregulin family.</text>
</comment>
<dbReference type="InParanoid" id="A0A6P6EZT8"/>
<dbReference type="PANTHER" id="PTHR11100">
    <property type="entry name" value="HEREGULIN-NEUREGULIN FAMILY MEMBER"/>
    <property type="match status" value="1"/>
</dbReference>
<dbReference type="GO" id="GO:0030154">
    <property type="term" value="P:cell differentiation"/>
    <property type="evidence" value="ECO:0007669"/>
    <property type="project" value="TreeGrafter"/>
</dbReference>
<feature type="compositionally biased region" description="Low complexity" evidence="17">
    <location>
        <begin position="845"/>
        <end position="856"/>
    </location>
</feature>
<dbReference type="CDD" id="cd05895">
    <property type="entry name" value="Ig_Pro_neuregulin-1"/>
    <property type="match status" value="1"/>
</dbReference>
<dbReference type="FunFam" id="2.10.25.10:FF:000073">
    <property type="entry name" value="Pro-neuregulin-1, membrane-bound isoform A"/>
    <property type="match status" value="1"/>
</dbReference>
<evidence type="ECO:0000256" key="5">
    <source>
        <dbReference type="ARBA" id="ARBA00022525"/>
    </source>
</evidence>
<evidence type="ECO:0000256" key="6">
    <source>
        <dbReference type="ARBA" id="ARBA00022536"/>
    </source>
</evidence>
<evidence type="ECO:0000313" key="22">
    <source>
        <dbReference type="RefSeq" id="XP_023577806.1"/>
    </source>
</evidence>
<evidence type="ECO:0000256" key="14">
    <source>
        <dbReference type="ARBA" id="ARBA00034341"/>
    </source>
</evidence>
<proteinExistence type="inferred from homology"/>
<evidence type="ECO:0000256" key="7">
    <source>
        <dbReference type="ARBA" id="ARBA00022692"/>
    </source>
</evidence>
<dbReference type="OrthoDB" id="8747558at2759"/>
<dbReference type="PANTHER" id="PTHR11100:SF7">
    <property type="entry name" value="PRO-NEUREGULIN-1, MEMBRANE-BOUND ISOFORM"/>
    <property type="match status" value="1"/>
</dbReference>
<evidence type="ECO:0000313" key="21">
    <source>
        <dbReference type="Proteomes" id="UP000515203"/>
    </source>
</evidence>
<keyword evidence="11 16" id="KW-1015">Disulfide bond</keyword>
<protein>
    <recommendedName>
        <fullName evidence="14">Pro-neuregulin-1, membrane-bound isoform</fullName>
    </recommendedName>
</protein>
<dbReference type="GO" id="GO:0045499">
    <property type="term" value="F:chemorepellent activity"/>
    <property type="evidence" value="ECO:0007669"/>
    <property type="project" value="TreeGrafter"/>
</dbReference>
<feature type="disulfide bond" evidence="16">
    <location>
        <begin position="489"/>
        <end position="498"/>
    </location>
</feature>
<dbReference type="Proteomes" id="UP000515203">
    <property type="component" value="Unplaced"/>
</dbReference>
<dbReference type="CTD" id="3084"/>
<keyword evidence="21" id="KW-1185">Reference proteome</keyword>
<feature type="region of interest" description="Disordered" evidence="17">
    <location>
        <begin position="806"/>
        <end position="870"/>
    </location>
</feature>
<dbReference type="InterPro" id="IPR003599">
    <property type="entry name" value="Ig_sub"/>
</dbReference>
<evidence type="ECO:0000256" key="15">
    <source>
        <dbReference type="ARBA" id="ARBA00062162"/>
    </source>
</evidence>
<evidence type="ECO:0000256" key="2">
    <source>
        <dbReference type="ARBA" id="ARBA00004613"/>
    </source>
</evidence>
<dbReference type="InterPro" id="IPR000742">
    <property type="entry name" value="EGF"/>
</dbReference>
<accession>A0A6P6EZT8</accession>
<dbReference type="GO" id="GO:0030296">
    <property type="term" value="F:protein tyrosine kinase activator activity"/>
    <property type="evidence" value="ECO:0007669"/>
    <property type="project" value="TreeGrafter"/>
</dbReference>
<dbReference type="InterPro" id="IPR002154">
    <property type="entry name" value="Neuregulin_C"/>
</dbReference>
<dbReference type="PRINTS" id="PR01089">
    <property type="entry name" value="NEUREGULIN"/>
</dbReference>
<keyword evidence="4" id="KW-1003">Cell membrane</keyword>
<keyword evidence="5" id="KW-0964">Secreted</keyword>
<dbReference type="SUPFAM" id="SSF57196">
    <property type="entry name" value="EGF/Laminin"/>
    <property type="match status" value="1"/>
</dbReference>
<dbReference type="RefSeq" id="XP_023577806.1">
    <property type="nucleotide sequence ID" value="XM_023722038.1"/>
</dbReference>
<dbReference type="GO" id="GO:0048513">
    <property type="term" value="P:animal organ development"/>
    <property type="evidence" value="ECO:0007669"/>
    <property type="project" value="TreeGrafter"/>
</dbReference>
<feature type="region of interest" description="Disordered" evidence="17">
    <location>
        <begin position="711"/>
        <end position="743"/>
    </location>
</feature>
<dbReference type="GO" id="GO:0008083">
    <property type="term" value="F:growth factor activity"/>
    <property type="evidence" value="ECO:0007669"/>
    <property type="project" value="UniProtKB-KW"/>
</dbReference>
<evidence type="ECO:0000256" key="13">
    <source>
        <dbReference type="ARBA" id="ARBA00023319"/>
    </source>
</evidence>
<dbReference type="InterPro" id="IPR018250">
    <property type="entry name" value="NRG1"/>
</dbReference>
<dbReference type="GeneID" id="101566707"/>
<dbReference type="SMART" id="SM00181">
    <property type="entry name" value="EGF"/>
    <property type="match status" value="1"/>
</dbReference>
<evidence type="ECO:0000256" key="12">
    <source>
        <dbReference type="ARBA" id="ARBA00023180"/>
    </source>
</evidence>
<feature type="region of interest" description="Disordered" evidence="17">
    <location>
        <begin position="50"/>
        <end position="76"/>
    </location>
</feature>
<feature type="transmembrane region" description="Helical" evidence="18">
    <location>
        <begin position="525"/>
        <end position="547"/>
    </location>
</feature>
<dbReference type="InterPro" id="IPR036179">
    <property type="entry name" value="Ig-like_dom_sf"/>
</dbReference>
<sequence>MFFPFWNVPRLRNLPLGSRCQSANLFSNPFLRVNVPFGHCHPAGERCSHRRRLVPPGKQSSAPQQRGVQRPLSGVPGSPACAQGRGCAGSAEPRLLPVACPPLGWGCGGEREGARRGEGEKEAPAANLRGEVGGWVAVGQLKKSRRGVPPNLSGLRARGGQERSGAGSAHGTRIASPSRAATRASSRGTRRPPTQLLLVPGGRDRTLPHAAPCRQGETPQPCRPPPLEGQTFPIPDPNPWYKLVARRLRREPSTSSAHFCSEMSERKEGRGKGKGRKKDRGSGKKPEPAEGDSRPALPPRLKEMKSQESAAGSKLVLRCETSSEYSALKFKWFKNGNELNRKNKPQNIKIQKKPGKSELRINKASLADSGEYMCKVISKLGNDSATASITIVDSNEVITGMPASTERAYVSSESPIRISVSTEGANTSSLPWTTYQKGNTSEGQTTSTSTTGTSHLVKCAEKEKTFCVNGGECFMVKDLSNPSRFLCKCPNEFTGDRCQNYVMASFYKHLGIEFMEAEELYQKRVLTISGICIALLVVGIMCVVAYCKTKKQRKKLHDRLRQSLRSERNNMVNIANGPHHPNPPPENVQLVNQYVSKNVISSEHIVEREAETSFSTSHYTSTTHHSTTVTQTPSHSWSNGHTESILSESHSVIVMSSVENSRHSSPSGGPRGRLNGLGGPRECNSFLRHARETPDSYRDSPHSERYVSAMTTPARMSPVDFHTPSSPKSPPSEMSPPVSSMTVSMPSMAVSPFVEEERPLLLVTPPKLREKKYDHHPQQFSNFHHNPAHESNSLPASPLRIVEDEEYETTQEYEPAQEPVKKLANSRRAKRTKPNGHIANRLELDSNTSSENSNSESETEDERVGEDTPFLGIQNPLAASLEVAPAFRLTDSRTNPAGRFSTQEELQARLSSVIANQDPIAV</sequence>
<dbReference type="InterPro" id="IPR007110">
    <property type="entry name" value="Ig-like_dom"/>
</dbReference>
<evidence type="ECO:0000256" key="18">
    <source>
        <dbReference type="SAM" id="Phobius"/>
    </source>
</evidence>
<gene>
    <name evidence="22" type="primary">Nrg1</name>
</gene>
<feature type="compositionally biased region" description="Gly residues" evidence="17">
    <location>
        <begin position="669"/>
        <end position="679"/>
    </location>
</feature>
<feature type="domain" description="Ig-like" evidence="20">
    <location>
        <begin position="299"/>
        <end position="390"/>
    </location>
</feature>
<evidence type="ECO:0000256" key="3">
    <source>
        <dbReference type="ARBA" id="ARBA00008216"/>
    </source>
</evidence>
<evidence type="ECO:0000259" key="19">
    <source>
        <dbReference type="PROSITE" id="PS50026"/>
    </source>
</evidence>
<keyword evidence="10 18" id="KW-0472">Membrane</keyword>
<feature type="compositionally biased region" description="Low complexity" evidence="17">
    <location>
        <begin position="612"/>
        <end position="636"/>
    </location>
</feature>
<keyword evidence="6 16" id="KW-0245">EGF-like domain</keyword>
<evidence type="ECO:0000256" key="8">
    <source>
        <dbReference type="ARBA" id="ARBA00022989"/>
    </source>
</evidence>
<evidence type="ECO:0000256" key="11">
    <source>
        <dbReference type="ARBA" id="ARBA00023157"/>
    </source>
</evidence>
<dbReference type="PROSITE" id="PS00022">
    <property type="entry name" value="EGF_1"/>
    <property type="match status" value="1"/>
</dbReference>
<reference evidence="22" key="1">
    <citation type="submission" date="2025-08" db="UniProtKB">
        <authorList>
            <consortium name="RefSeq"/>
        </authorList>
    </citation>
    <scope>IDENTIFICATION</scope>
</reference>
<evidence type="ECO:0000256" key="10">
    <source>
        <dbReference type="ARBA" id="ARBA00023136"/>
    </source>
</evidence>
<keyword evidence="13" id="KW-0393">Immunoglobulin domain</keyword>
<dbReference type="FunFam" id="2.60.40.10:FF:000263">
    <property type="entry name" value="Pro-neuregulin-1, membrane-bound isoform"/>
    <property type="match status" value="1"/>
</dbReference>
<keyword evidence="12" id="KW-0325">Glycoprotein</keyword>
<evidence type="ECO:0000256" key="16">
    <source>
        <dbReference type="PROSITE-ProRule" id="PRU00076"/>
    </source>
</evidence>
<feature type="domain" description="EGF-like" evidence="19">
    <location>
        <begin position="455"/>
        <end position="499"/>
    </location>
</feature>
<feature type="compositionally biased region" description="Basic residues" evidence="17">
    <location>
        <begin position="824"/>
        <end position="834"/>
    </location>
</feature>
<dbReference type="SMART" id="SM00408">
    <property type="entry name" value="IGc2"/>
    <property type="match status" value="1"/>
</dbReference>
<feature type="region of interest" description="Disordered" evidence="17">
    <location>
        <begin position="251"/>
        <end position="315"/>
    </location>
</feature>
<feature type="compositionally biased region" description="Polar residues" evidence="17">
    <location>
        <begin position="58"/>
        <end position="67"/>
    </location>
</feature>
<dbReference type="Pfam" id="PF02158">
    <property type="entry name" value="Neuregulin"/>
    <property type="match status" value="1"/>
</dbReference>
<dbReference type="GO" id="GO:0007399">
    <property type="term" value="P:nervous system development"/>
    <property type="evidence" value="ECO:0007669"/>
    <property type="project" value="InterPro"/>
</dbReference>
<dbReference type="GO" id="GO:0005615">
    <property type="term" value="C:extracellular space"/>
    <property type="evidence" value="ECO:0007669"/>
    <property type="project" value="TreeGrafter"/>
</dbReference>
<comment type="subcellular location">
    <subcellularLocation>
        <location evidence="1">Cell membrane</location>
        <topology evidence="1">Single-pass type I membrane protein</topology>
    </subcellularLocation>
    <subcellularLocation>
        <location evidence="2">Secreted</location>
    </subcellularLocation>
</comment>
<dbReference type="GO" id="GO:0035556">
    <property type="term" value="P:intracellular signal transduction"/>
    <property type="evidence" value="ECO:0007669"/>
    <property type="project" value="TreeGrafter"/>
</dbReference>
<evidence type="ECO:0000256" key="4">
    <source>
        <dbReference type="ARBA" id="ARBA00022475"/>
    </source>
</evidence>
<comment type="caution">
    <text evidence="16">Lacks conserved residue(s) required for the propagation of feature annotation.</text>
</comment>
<dbReference type="InterPro" id="IPR013098">
    <property type="entry name" value="Ig_I-set"/>
</dbReference>
<feature type="compositionally biased region" description="Low complexity" evidence="17">
    <location>
        <begin position="172"/>
        <end position="194"/>
    </location>
</feature>
<keyword evidence="8 18" id="KW-1133">Transmembrane helix</keyword>
<dbReference type="Pfam" id="PF07679">
    <property type="entry name" value="I-set"/>
    <property type="match status" value="1"/>
</dbReference>
<dbReference type="InterPro" id="IPR040180">
    <property type="entry name" value="Neuregulin"/>
</dbReference>
<dbReference type="InterPro" id="IPR013783">
    <property type="entry name" value="Ig-like_fold"/>
</dbReference>
<evidence type="ECO:0000259" key="20">
    <source>
        <dbReference type="PROSITE" id="PS50835"/>
    </source>
</evidence>
<evidence type="ECO:0000256" key="1">
    <source>
        <dbReference type="ARBA" id="ARBA00004251"/>
    </source>
</evidence>
<dbReference type="SUPFAM" id="SSF48726">
    <property type="entry name" value="Immunoglobulin"/>
    <property type="match status" value="1"/>
</dbReference>
<evidence type="ECO:0000256" key="9">
    <source>
        <dbReference type="ARBA" id="ARBA00023030"/>
    </source>
</evidence>
<dbReference type="GO" id="GO:0005886">
    <property type="term" value="C:plasma membrane"/>
    <property type="evidence" value="ECO:0007669"/>
    <property type="project" value="UniProtKB-SubCell"/>
</dbReference>
<dbReference type="Gene3D" id="2.10.25.10">
    <property type="entry name" value="Laminin"/>
    <property type="match status" value="1"/>
</dbReference>
<dbReference type="PROSITE" id="PS50835">
    <property type="entry name" value="IG_LIKE"/>
    <property type="match status" value="1"/>
</dbReference>
<feature type="region of interest" description="Disordered" evidence="17">
    <location>
        <begin position="145"/>
        <end position="238"/>
    </location>
</feature>
<dbReference type="InterPro" id="IPR003598">
    <property type="entry name" value="Ig_sub2"/>
</dbReference>
<dbReference type="GO" id="GO:0051094">
    <property type="term" value="P:positive regulation of developmental process"/>
    <property type="evidence" value="ECO:0007669"/>
    <property type="project" value="UniProtKB-ARBA"/>
</dbReference>
<keyword evidence="7 18" id="KW-0812">Transmembrane</keyword>
<feature type="region of interest" description="Disordered" evidence="17">
    <location>
        <begin position="657"/>
        <end position="683"/>
    </location>
</feature>
<dbReference type="GO" id="GO:0023051">
    <property type="term" value="P:regulation of signaling"/>
    <property type="evidence" value="ECO:0007669"/>
    <property type="project" value="UniProtKB-ARBA"/>
</dbReference>
<dbReference type="Gene3D" id="2.60.40.10">
    <property type="entry name" value="Immunoglobulins"/>
    <property type="match status" value="1"/>
</dbReference>
<dbReference type="AlphaFoldDB" id="A0A6P6EZT8"/>
<dbReference type="PROSITE" id="PS50026">
    <property type="entry name" value="EGF_3"/>
    <property type="match status" value="1"/>
</dbReference>
<evidence type="ECO:0000256" key="17">
    <source>
        <dbReference type="SAM" id="MobiDB-lite"/>
    </source>
</evidence>
<dbReference type="SMART" id="SM00409">
    <property type="entry name" value="IG"/>
    <property type="match status" value="1"/>
</dbReference>
<organism evidence="21 22">
    <name type="scientific">Octodon degus</name>
    <name type="common">Degu</name>
    <name type="synonym">Sciurus degus</name>
    <dbReference type="NCBI Taxonomy" id="10160"/>
    <lineage>
        <taxon>Eukaryota</taxon>
        <taxon>Metazoa</taxon>
        <taxon>Chordata</taxon>
        <taxon>Craniata</taxon>
        <taxon>Vertebrata</taxon>
        <taxon>Euteleostomi</taxon>
        <taxon>Mammalia</taxon>
        <taxon>Eutheria</taxon>
        <taxon>Euarchontoglires</taxon>
        <taxon>Glires</taxon>
        <taxon>Rodentia</taxon>
        <taxon>Hystricomorpha</taxon>
        <taxon>Octodontidae</taxon>
        <taxon>Octodon</taxon>
    </lineage>
</organism>
<comment type="subunit">
    <text evidence="15">The cytoplasmic domain interacts with the LIM domain region of LIMK1. Forms a ternary complex with ERBB3 and ITGAV:ITGB3 or ITGA6:ITGB4. Interacts with NRDC and BACE1.</text>
</comment>
<feature type="compositionally biased region" description="Basic and acidic residues" evidence="17">
    <location>
        <begin position="280"/>
        <end position="293"/>
    </location>
</feature>
<feature type="region of interest" description="Disordered" evidence="17">
    <location>
        <begin position="611"/>
        <end position="642"/>
    </location>
</feature>
<dbReference type="GO" id="GO:0010646">
    <property type="term" value="P:regulation of cell communication"/>
    <property type="evidence" value="ECO:0007669"/>
    <property type="project" value="UniProtKB-ARBA"/>
</dbReference>
<name>A0A6P6EZT8_OCTDE</name>
<keyword evidence="9" id="KW-0339">Growth factor</keyword>